<dbReference type="AlphaFoldDB" id="A0A2T4D6E6"/>
<name>A0A2T4D6E6_9GAMM</name>
<gene>
    <name evidence="2" type="ORF">C9927_01905</name>
</gene>
<feature type="transmembrane region" description="Helical" evidence="1">
    <location>
        <begin position="12"/>
        <end position="34"/>
    </location>
</feature>
<organism evidence="2 3">
    <name type="scientific">Pseudidiomarina aestuarii</name>
    <dbReference type="NCBI Taxonomy" id="624146"/>
    <lineage>
        <taxon>Bacteria</taxon>
        <taxon>Pseudomonadati</taxon>
        <taxon>Pseudomonadota</taxon>
        <taxon>Gammaproteobacteria</taxon>
        <taxon>Alteromonadales</taxon>
        <taxon>Idiomarinaceae</taxon>
        <taxon>Pseudidiomarina</taxon>
    </lineage>
</organism>
<proteinExistence type="predicted"/>
<comment type="caution">
    <text evidence="2">The sequence shown here is derived from an EMBL/GenBank/DDBJ whole genome shotgun (WGS) entry which is preliminary data.</text>
</comment>
<reference evidence="2 3" key="1">
    <citation type="submission" date="2018-03" db="EMBL/GenBank/DDBJ databases">
        <title>Cross-interface Injection: A General Nanoliter Liquid Handling Method Applied to Single Cells Genome Amplification Automated Nanoliter Liquid Handling Applied to Single Cell Multiple Displacement Amplification.</title>
        <authorList>
            <person name="Yun J."/>
            <person name="Xu P."/>
            <person name="Xu J."/>
            <person name="Dai X."/>
            <person name="Wang Y."/>
            <person name="Zheng X."/>
            <person name="Cao C."/>
            <person name="Yi Q."/>
            <person name="Zhu Y."/>
            <person name="Wang L."/>
            <person name="Dong Z."/>
            <person name="Huang Y."/>
            <person name="Huang L."/>
            <person name="Du W."/>
        </authorList>
    </citation>
    <scope>NUCLEOTIDE SEQUENCE [LARGE SCALE GENOMIC DNA]</scope>
    <source>
        <strain evidence="2 3">A12-4</strain>
    </source>
</reference>
<evidence type="ECO:0000313" key="3">
    <source>
        <dbReference type="Proteomes" id="UP000242087"/>
    </source>
</evidence>
<sequence length="399" mass="45594">MSFQYAQRGSLSIWLVPLMLALLIMLVGVLQHGQMQRQSWTHQITVDHLALSAGVLLAREMNILAMTNRALLANQLVVSQLIGIASWFEMLRTSTTRTATISAWVPGLNAVTRQIALIVRQSQQPVEHLVRAGIIMQKAITTALSSMQTLVRASFAVMIPATLTDIAKLHTSEPFEFDILHSPTLLPFPLLWWSFIRPRHTGNDDSALLTRMQASMDPFSQHRTYSWFDFFALKIIKTGGTEVTVDKRGRWHWQGLDTLSLHLRAFWSWQELPWGEGARQQQRIDKVERDAFGKSRHYNPRAVSWALSTQRTIQSGQRIYYFDRPQLATKKAPSVFVRSGSAVAKAGIRFYRPQSLFARSDNRLEQANLFNPFWEGQLQSLTQLDRQLLLRQDALEDNQ</sequence>
<accession>A0A2T4D6E6</accession>
<protein>
    <submittedName>
        <fullName evidence="2">Uncharacterized protein</fullName>
    </submittedName>
</protein>
<keyword evidence="1" id="KW-1133">Transmembrane helix</keyword>
<dbReference type="Proteomes" id="UP000242087">
    <property type="component" value="Unassembled WGS sequence"/>
</dbReference>
<dbReference type="EMBL" id="PYVF01000017">
    <property type="protein sequence ID" value="PTB89383.1"/>
    <property type="molecule type" value="Genomic_DNA"/>
</dbReference>
<evidence type="ECO:0000313" key="2">
    <source>
        <dbReference type="EMBL" id="PTB89383.1"/>
    </source>
</evidence>
<keyword evidence="1" id="KW-0472">Membrane</keyword>
<keyword evidence="1" id="KW-0812">Transmembrane</keyword>
<evidence type="ECO:0000256" key="1">
    <source>
        <dbReference type="SAM" id="Phobius"/>
    </source>
</evidence>